<reference evidence="2 3" key="1">
    <citation type="submission" date="2024-02" db="EMBL/GenBank/DDBJ databases">
        <title>High-quality chromosome-scale genome assembly of Pensacola bahiagrass (Paspalum notatum Flugge var. saurae).</title>
        <authorList>
            <person name="Vega J.M."/>
            <person name="Podio M."/>
            <person name="Orjuela J."/>
            <person name="Siena L.A."/>
            <person name="Pessino S.C."/>
            <person name="Combes M.C."/>
            <person name="Mariac C."/>
            <person name="Albertini E."/>
            <person name="Pupilli F."/>
            <person name="Ortiz J.P.A."/>
            <person name="Leblanc O."/>
        </authorList>
    </citation>
    <scope>NUCLEOTIDE SEQUENCE [LARGE SCALE GENOMIC DNA]</scope>
    <source>
        <strain evidence="2">R1</strain>
        <tissue evidence="2">Leaf</tissue>
    </source>
</reference>
<feature type="compositionally biased region" description="Low complexity" evidence="1">
    <location>
        <begin position="62"/>
        <end position="72"/>
    </location>
</feature>
<feature type="compositionally biased region" description="Basic and acidic residues" evidence="1">
    <location>
        <begin position="73"/>
        <end position="87"/>
    </location>
</feature>
<sequence>MHRRVLRLSCGNLRASSSYCPWFDVDQSVEFAEPPPEFFEQQQDNLEEGKAITWDNRASTRLGWGSLSSGEGESNRCSDDGGNKDYVQDYDEY</sequence>
<dbReference type="Proteomes" id="UP001341281">
    <property type="component" value="Chromosome 04"/>
</dbReference>
<evidence type="ECO:0000313" key="3">
    <source>
        <dbReference type="Proteomes" id="UP001341281"/>
    </source>
</evidence>
<proteinExistence type="predicted"/>
<dbReference type="AlphaFoldDB" id="A0AAQ3WST6"/>
<protein>
    <submittedName>
        <fullName evidence="2">Uncharacterized protein</fullName>
    </submittedName>
</protein>
<feature type="region of interest" description="Disordered" evidence="1">
    <location>
        <begin position="61"/>
        <end position="93"/>
    </location>
</feature>
<evidence type="ECO:0000313" key="2">
    <source>
        <dbReference type="EMBL" id="WVZ72036.1"/>
    </source>
</evidence>
<name>A0AAQ3WST6_PASNO</name>
<keyword evidence="3" id="KW-1185">Reference proteome</keyword>
<organism evidence="2 3">
    <name type="scientific">Paspalum notatum var. saurae</name>
    <dbReference type="NCBI Taxonomy" id="547442"/>
    <lineage>
        <taxon>Eukaryota</taxon>
        <taxon>Viridiplantae</taxon>
        <taxon>Streptophyta</taxon>
        <taxon>Embryophyta</taxon>
        <taxon>Tracheophyta</taxon>
        <taxon>Spermatophyta</taxon>
        <taxon>Magnoliopsida</taxon>
        <taxon>Liliopsida</taxon>
        <taxon>Poales</taxon>
        <taxon>Poaceae</taxon>
        <taxon>PACMAD clade</taxon>
        <taxon>Panicoideae</taxon>
        <taxon>Andropogonodae</taxon>
        <taxon>Paspaleae</taxon>
        <taxon>Paspalinae</taxon>
        <taxon>Paspalum</taxon>
    </lineage>
</organism>
<evidence type="ECO:0000256" key="1">
    <source>
        <dbReference type="SAM" id="MobiDB-lite"/>
    </source>
</evidence>
<dbReference type="EMBL" id="CP144748">
    <property type="protein sequence ID" value="WVZ72036.1"/>
    <property type="molecule type" value="Genomic_DNA"/>
</dbReference>
<gene>
    <name evidence="2" type="ORF">U9M48_020555</name>
</gene>
<accession>A0AAQ3WST6</accession>